<reference evidence="1" key="1">
    <citation type="journal article" date="2020" name="Nature">
        <title>Giant virus diversity and host interactions through global metagenomics.</title>
        <authorList>
            <person name="Schulz F."/>
            <person name="Roux S."/>
            <person name="Paez-Espino D."/>
            <person name="Jungbluth S."/>
            <person name="Walsh D.A."/>
            <person name="Denef V.J."/>
            <person name="McMahon K.D."/>
            <person name="Konstantinidis K.T."/>
            <person name="Eloe-Fadrosh E.A."/>
            <person name="Kyrpides N.C."/>
            <person name="Woyke T."/>
        </authorList>
    </citation>
    <scope>NUCLEOTIDE SEQUENCE</scope>
    <source>
        <strain evidence="1">GVMAG-M-3300023184-168</strain>
    </source>
</reference>
<evidence type="ECO:0000313" key="1">
    <source>
        <dbReference type="EMBL" id="QHT83678.1"/>
    </source>
</evidence>
<proteinExistence type="predicted"/>
<sequence length="137" mass="16002">MQTRSQTRKFSKVHPDVKTSNIKECNPSLPLINSFQDNRVKMLTRSKSRTNLNSFSILPNIENNETNEINIVTRSRSKKYNPMNTVRFIPESFMNTMEKIEDIIDIDFDDSSRAWMRNKRKLGNGEYSYQSGNQCSL</sequence>
<dbReference type="AlphaFoldDB" id="A0A6C0HSG8"/>
<protein>
    <submittedName>
        <fullName evidence="1">Uncharacterized protein</fullName>
    </submittedName>
</protein>
<dbReference type="EMBL" id="MN740010">
    <property type="protein sequence ID" value="QHT83678.1"/>
    <property type="molecule type" value="Genomic_DNA"/>
</dbReference>
<accession>A0A6C0HSG8</accession>
<organism evidence="1">
    <name type="scientific">viral metagenome</name>
    <dbReference type="NCBI Taxonomy" id="1070528"/>
    <lineage>
        <taxon>unclassified sequences</taxon>
        <taxon>metagenomes</taxon>
        <taxon>organismal metagenomes</taxon>
    </lineage>
</organism>
<name>A0A6C0HSG8_9ZZZZ</name>